<reference evidence="2 3" key="1">
    <citation type="submission" date="2018-08" db="EMBL/GenBank/DDBJ databases">
        <title>Erythrobacter zhengii sp.nov., a bacterium isolated from deep-sea sediment.</title>
        <authorList>
            <person name="Fang C."/>
            <person name="Wu Y.-H."/>
            <person name="Sun C."/>
            <person name="Wang H."/>
            <person name="Cheng H."/>
            <person name="Meng F.-X."/>
            <person name="Wang C.-S."/>
            <person name="Xu X.-W."/>
        </authorList>
    </citation>
    <scope>NUCLEOTIDE SEQUENCE [LARGE SCALE GENOMIC DNA]</scope>
    <source>
        <strain evidence="2 3">CCTCC AB 2015396</strain>
    </source>
</reference>
<keyword evidence="3" id="KW-1185">Reference proteome</keyword>
<gene>
    <name evidence="2" type="ORF">D2V17_02130</name>
</gene>
<feature type="region of interest" description="Disordered" evidence="1">
    <location>
        <begin position="1"/>
        <end position="26"/>
    </location>
</feature>
<feature type="compositionally biased region" description="Basic and acidic residues" evidence="1">
    <location>
        <begin position="12"/>
        <end position="23"/>
    </location>
</feature>
<accession>A0A3A1PFA6</accession>
<dbReference type="EMBL" id="QXFM01000013">
    <property type="protein sequence ID" value="RIV92244.1"/>
    <property type="molecule type" value="Genomic_DNA"/>
</dbReference>
<sequence length="79" mass="8632">ALAAHDQALAVGRERVSSQRADMKSWQTRAGDAAQRLAGMEARFEEIAEERAIVAAKPAGLIREIESGEEVRERLSAEL</sequence>
<evidence type="ECO:0000256" key="1">
    <source>
        <dbReference type="SAM" id="MobiDB-lite"/>
    </source>
</evidence>
<evidence type="ECO:0000313" key="2">
    <source>
        <dbReference type="EMBL" id="RIV92244.1"/>
    </source>
</evidence>
<name>A0A3A1PFA6_9SPHN</name>
<feature type="non-terminal residue" evidence="2">
    <location>
        <position position="1"/>
    </location>
</feature>
<proteinExistence type="predicted"/>
<dbReference type="AlphaFoldDB" id="A0A3A1PFA6"/>
<evidence type="ECO:0000313" key="3">
    <source>
        <dbReference type="Proteomes" id="UP000265366"/>
    </source>
</evidence>
<organism evidence="2 3">
    <name type="scientific">Aurantiacibacter xanthus</name>
    <dbReference type="NCBI Taxonomy" id="1784712"/>
    <lineage>
        <taxon>Bacteria</taxon>
        <taxon>Pseudomonadati</taxon>
        <taxon>Pseudomonadota</taxon>
        <taxon>Alphaproteobacteria</taxon>
        <taxon>Sphingomonadales</taxon>
        <taxon>Erythrobacteraceae</taxon>
        <taxon>Aurantiacibacter</taxon>
    </lineage>
</organism>
<comment type="caution">
    <text evidence="2">The sequence shown here is derived from an EMBL/GenBank/DDBJ whole genome shotgun (WGS) entry which is preliminary data.</text>
</comment>
<protein>
    <submittedName>
        <fullName evidence="2">Chromosome segregation protein SMC</fullName>
    </submittedName>
</protein>
<feature type="non-terminal residue" evidence="2">
    <location>
        <position position="79"/>
    </location>
</feature>
<dbReference type="Proteomes" id="UP000265366">
    <property type="component" value="Unassembled WGS sequence"/>
</dbReference>